<feature type="compositionally biased region" description="Acidic residues" evidence="3">
    <location>
        <begin position="1017"/>
        <end position="1029"/>
    </location>
</feature>
<dbReference type="PROSITE" id="PS50082">
    <property type="entry name" value="WD_REPEATS_2"/>
    <property type="match status" value="2"/>
</dbReference>
<feature type="compositionally biased region" description="Basic and acidic residues" evidence="3">
    <location>
        <begin position="1030"/>
        <end position="1042"/>
    </location>
</feature>
<feature type="region of interest" description="Disordered" evidence="3">
    <location>
        <begin position="1869"/>
        <end position="1888"/>
    </location>
</feature>
<feature type="compositionally biased region" description="Basic and acidic residues" evidence="3">
    <location>
        <begin position="1565"/>
        <end position="1576"/>
    </location>
</feature>
<protein>
    <submittedName>
        <fullName evidence="4">Uncharacterized protein</fullName>
    </submittedName>
</protein>
<dbReference type="InterPro" id="IPR001680">
    <property type="entry name" value="WD40_rpt"/>
</dbReference>
<feature type="compositionally biased region" description="Basic and acidic residues" evidence="3">
    <location>
        <begin position="1917"/>
        <end position="1941"/>
    </location>
</feature>
<feature type="compositionally biased region" description="Basic residues" evidence="3">
    <location>
        <begin position="1942"/>
        <end position="1955"/>
    </location>
</feature>
<dbReference type="Proteomes" id="UP000320333">
    <property type="component" value="Unassembled WGS sequence"/>
</dbReference>
<dbReference type="InterPro" id="IPR036322">
    <property type="entry name" value="WD40_repeat_dom_sf"/>
</dbReference>
<evidence type="ECO:0000256" key="3">
    <source>
        <dbReference type="SAM" id="MobiDB-lite"/>
    </source>
</evidence>
<dbReference type="Gene3D" id="2.130.10.10">
    <property type="entry name" value="YVTN repeat-like/Quinoprotein amine dehydrogenase"/>
    <property type="match status" value="2"/>
</dbReference>
<feature type="region of interest" description="Disordered" evidence="3">
    <location>
        <begin position="1549"/>
        <end position="1580"/>
    </location>
</feature>
<feature type="region of interest" description="Disordered" evidence="3">
    <location>
        <begin position="1779"/>
        <end position="1805"/>
    </location>
</feature>
<dbReference type="OrthoDB" id="6262491at2759"/>
<name>A0A507FJY8_9FUNG</name>
<gene>
    <name evidence="4" type="ORF">CcCBS67573_g02205</name>
</gene>
<evidence type="ECO:0000256" key="1">
    <source>
        <dbReference type="PROSITE-ProRule" id="PRU00221"/>
    </source>
</evidence>
<dbReference type="SMART" id="SM00320">
    <property type="entry name" value="WD40"/>
    <property type="match status" value="3"/>
</dbReference>
<dbReference type="STRING" id="246404.A0A507FJY8"/>
<comment type="caution">
    <text evidence="4">The sequence shown here is derived from an EMBL/GenBank/DDBJ whole genome shotgun (WGS) entry which is preliminary data.</text>
</comment>
<keyword evidence="2" id="KW-0175">Coiled coil</keyword>
<dbReference type="EMBL" id="QEAP01000044">
    <property type="protein sequence ID" value="TPX76542.1"/>
    <property type="molecule type" value="Genomic_DNA"/>
</dbReference>
<dbReference type="CDD" id="cd22249">
    <property type="entry name" value="UDM1_RNF168_RNF169-like"/>
    <property type="match status" value="1"/>
</dbReference>
<feature type="repeat" description="WD" evidence="1">
    <location>
        <begin position="347"/>
        <end position="388"/>
    </location>
</feature>
<evidence type="ECO:0000313" key="5">
    <source>
        <dbReference type="Proteomes" id="UP000320333"/>
    </source>
</evidence>
<feature type="region of interest" description="Disordered" evidence="3">
    <location>
        <begin position="1917"/>
        <end position="1992"/>
    </location>
</feature>
<feature type="coiled-coil region" evidence="2">
    <location>
        <begin position="1107"/>
        <end position="1150"/>
    </location>
</feature>
<reference evidence="4 5" key="1">
    <citation type="journal article" date="2019" name="Sci. Rep.">
        <title>Comparative genomics of chytrid fungi reveal insights into the obligate biotrophic and pathogenic lifestyle of Synchytrium endobioticum.</title>
        <authorList>
            <person name="van de Vossenberg B.T.L.H."/>
            <person name="Warris S."/>
            <person name="Nguyen H.D.T."/>
            <person name="van Gent-Pelzer M.P.E."/>
            <person name="Joly D.L."/>
            <person name="van de Geest H.C."/>
            <person name="Bonants P.J.M."/>
            <person name="Smith D.S."/>
            <person name="Levesque C.A."/>
            <person name="van der Lee T.A.J."/>
        </authorList>
    </citation>
    <scope>NUCLEOTIDE SEQUENCE [LARGE SCALE GENOMIC DNA]</scope>
    <source>
        <strain evidence="4 5">CBS 675.73</strain>
    </source>
</reference>
<feature type="region of interest" description="Disordered" evidence="3">
    <location>
        <begin position="1008"/>
        <end position="1052"/>
    </location>
</feature>
<keyword evidence="1" id="KW-0853">WD repeat</keyword>
<dbReference type="InterPro" id="IPR015943">
    <property type="entry name" value="WD40/YVTN_repeat-like_dom_sf"/>
</dbReference>
<keyword evidence="5" id="KW-1185">Reference proteome</keyword>
<sequence length="1992" mass="225218">MNTTDVDAHPPTPSSYWSLVRKMLPYISRNLSHEDSSKQGKRRAAIVSPDKDVNPTTLVNYPLTIKHGFQFRSRLAAKHPVVAAIVHEKAPRHREDGHWEDALDESRLLSLRKDAAPKGDRDSAIELMDPRHSNAGDHGHSSTIAKDKKRQYTCTVIESNKMIRSWDHSSQYSATPKPRFVAKVQFNVMKVIYLPRYSVYATPRFDHLQTHKTNHHIQFLAYNARLNQLIAVSSHVVTMWGIKAFVNRGSLTLEVLLQHSVEINLPGNEWITNVTLDEASQYLYVMVNTKVLVYECNTCMEVDSWLQVSTREVTSIVRYQPYGFTIVGNRDGSVKILNTSNAQVHEFQSHYKAITSLAVYPFGPVIIATALDKSVRMYNLSTFKEVYCFYLRELPLNMYVPDDASLCIVGKEDVTVWNLNHLNSGFCSLNAQPITISSVESIGTVPTRILVRSNDDVIRLISPATGKILTTCLPLFEMDTVVQAVYSRQSEKMFLLIETGEIWIIGSTHNPCVVLDIWRSTGENITILAVVEGMQPHMGLGLNPNRRKSICGAVDRRKSIVGRPRNSKTSTDTPYSVLISGTSNGQILVYNLVGEIAYRQQLHQGKVTCIASDIEQNIIVTAGEDKTMNVSVFNPAREEDMMTTQHIFTVLTCLKEVSGSTSVLLSNNEEKLASSQLPPHNKSDDHGDTLTSICGVKKLGLFVTSSLDATIKVWDLTNNLVRELQFHHPISSIAVSNRRGDLLLDMETRVDVISYSAYLPPQYVKTVENLKWDTDDAWTAEDPIPFAEHFNFSQNFAKAHHPEITERAETDMSSLVGVAAEDDGPGRSQNLFTLVNFAVDAGTEKAIKMRLRSDALKRRESTKNGDLDRVYEQLMRKLALVMERRRKIVESAKKRIELENLEIEQRENVMHEEFEKYQHYQQVLDLELTRPNMNRFQKQSFQSLTEIDNDIDIDTYNPYDIFNEDALEPEPSILPSRIVREDEIEIVEAVTDNLPNYIWDGLVPGTPEALECTSDATESDEDDSEDDEHDPALSESQKEKNGSTKTLPAAKRDLKLKIAPDGELPNSIINTNIKEWRDQHPEFLSKAQNLFDAVRMAIRHKSVMKGNAKAEADAEEAKKAAFKLKIQEMLKKKQEDERLEEEKAANAERMLLEEGAQNGEHGSNENLSKPQVKQRIAPTKPVVIQAPPKQKFDKYPRILEVGMAYSWFPLDEVFYPLIEKVNLYIKKDKKKEEELRKLRIEPNSEQLTPIILETFKNQSAAGTKLQVFQYLTWMFEQFGSRDTTSIVRFFCKFLQKNPYVDLESDELMLRELILSYLPKFGLGQIELMPTILMQLLCPIQSMHDRAMSALDSIGLFEDYQHRLLPKLKSVTEPVEATLQNEAQALREAKAQTPSKQQLLAVRNASFLTPNRRNSSVVGMEAAALQTGGGSNSSLVASTANQQQSPSVMELRNLIMTWLRKILRRYLLRTAKDDETVMKLRELNESGLVDRTKDKKALEEKEKEDAEILALREKEIGKAAKSSSMTIASSTLASMRSLASVRNLAPIPKKGGSKLAARSSVVHRKSTTDEKKGDQRKSVVMAGKQGPRTSITMGAPPSKKIEAKRSKSASSIEVLVQHPVVAAAPVVIQRNALITLQTPTISEFITVLNLLCISTEHKAKREERDYLERMAREARLAEEMQKKKDEMEAMAEYIRQREEDRLARAQMIRDKLAAKELAKQAERDRIAAEDAAAEAKKNRRVFKDTFFFNRHARSLGTTMLSNHFQTLHRTMPIEHVQLDPFSGAFGASPQPEQHVAGPSDPSTDRLRLPSIHRRRQTPKPPKLPLSVASFNQKRTSSMWEDSDSADYKDVETMLDLDYIRGSVLPSISLEKSSREKAETDYQDDLTGDASYMETENDHFQSGRKYFVMDLAEPEHTHEHIDGHHHGHSHSEHGDHGGNEQHTHHGNKGKVKKRKSKITAEAATPAVEHEASPQSQMKEARPDRTDETPTFVFD</sequence>
<feature type="coiled-coil region" evidence="2">
    <location>
        <begin position="1669"/>
        <end position="1737"/>
    </location>
</feature>
<dbReference type="PANTHER" id="PTHR45532:SF1">
    <property type="entry name" value="WD REPEAT-CONTAINING PROTEIN 97"/>
    <property type="match status" value="1"/>
</dbReference>
<proteinExistence type="predicted"/>
<dbReference type="SUPFAM" id="SSF50978">
    <property type="entry name" value="WD40 repeat-like"/>
    <property type="match status" value="2"/>
</dbReference>
<evidence type="ECO:0000313" key="4">
    <source>
        <dbReference type="EMBL" id="TPX76542.1"/>
    </source>
</evidence>
<organism evidence="4 5">
    <name type="scientific">Chytriomyces confervae</name>
    <dbReference type="NCBI Taxonomy" id="246404"/>
    <lineage>
        <taxon>Eukaryota</taxon>
        <taxon>Fungi</taxon>
        <taxon>Fungi incertae sedis</taxon>
        <taxon>Chytridiomycota</taxon>
        <taxon>Chytridiomycota incertae sedis</taxon>
        <taxon>Chytridiomycetes</taxon>
        <taxon>Chytridiales</taxon>
        <taxon>Chytriomycetaceae</taxon>
        <taxon>Chytriomyces</taxon>
    </lineage>
</organism>
<feature type="repeat" description="WD" evidence="1">
    <location>
        <begin position="683"/>
        <end position="718"/>
    </location>
</feature>
<feature type="compositionally biased region" description="Basic and acidic residues" evidence="3">
    <location>
        <begin position="1976"/>
        <end position="1985"/>
    </location>
</feature>
<feature type="region of interest" description="Disordered" evidence="3">
    <location>
        <begin position="1156"/>
        <end position="1176"/>
    </location>
</feature>
<dbReference type="Pfam" id="PF00400">
    <property type="entry name" value="WD40"/>
    <property type="match status" value="1"/>
</dbReference>
<feature type="compositionally biased region" description="Polar residues" evidence="3">
    <location>
        <begin position="1160"/>
        <end position="1171"/>
    </location>
</feature>
<accession>A0A507FJY8</accession>
<dbReference type="PANTHER" id="PTHR45532">
    <property type="entry name" value="WD REPEAT-CONTAINING PROTEIN 97"/>
    <property type="match status" value="1"/>
</dbReference>
<evidence type="ECO:0000256" key="2">
    <source>
        <dbReference type="SAM" id="Coils"/>
    </source>
</evidence>